<dbReference type="InterPro" id="IPR027417">
    <property type="entry name" value="P-loop_NTPase"/>
</dbReference>
<accession>A0A2T4TZV9</accession>
<evidence type="ECO:0000259" key="4">
    <source>
        <dbReference type="PROSITE" id="PS50893"/>
    </source>
</evidence>
<dbReference type="RefSeq" id="WP_107561371.1">
    <property type="nucleotide sequence ID" value="NZ_NVQC01000013.1"/>
</dbReference>
<protein>
    <submittedName>
        <fullName evidence="5">ABC transporter ATP-binding protein</fullName>
    </submittedName>
</protein>
<keyword evidence="3 5" id="KW-0067">ATP-binding</keyword>
<dbReference type="GO" id="GO:0016887">
    <property type="term" value="F:ATP hydrolysis activity"/>
    <property type="evidence" value="ECO:0007669"/>
    <property type="project" value="InterPro"/>
</dbReference>
<dbReference type="CDD" id="cd03261">
    <property type="entry name" value="ABC_Org_Solvent_Resistant"/>
    <property type="match status" value="1"/>
</dbReference>
<evidence type="ECO:0000256" key="2">
    <source>
        <dbReference type="ARBA" id="ARBA00022741"/>
    </source>
</evidence>
<dbReference type="PANTHER" id="PTHR43023:SF6">
    <property type="entry name" value="INTERMEMBRANE PHOSPHOLIPID TRANSPORT SYSTEM ATP-BINDING PROTEIN MLAF"/>
    <property type="match status" value="1"/>
</dbReference>
<dbReference type="PROSITE" id="PS50893">
    <property type="entry name" value="ABC_TRANSPORTER_2"/>
    <property type="match status" value="1"/>
</dbReference>
<dbReference type="GO" id="GO:0005524">
    <property type="term" value="F:ATP binding"/>
    <property type="evidence" value="ECO:0007669"/>
    <property type="project" value="UniProtKB-KW"/>
</dbReference>
<reference evidence="5 6" key="1">
    <citation type="submission" date="2017-09" db="EMBL/GenBank/DDBJ databases">
        <title>Bloom of a denitrifying methanotroph, Candidatus Methylomirabilis limnetica, in a deep stratified lake.</title>
        <authorList>
            <person name="Graf J.S."/>
            <person name="Marchant H.K."/>
            <person name="Tienken D."/>
            <person name="Hach P.F."/>
            <person name="Brand A."/>
            <person name="Schubert C.J."/>
            <person name="Kuypers M.M."/>
            <person name="Milucka J."/>
        </authorList>
    </citation>
    <scope>NUCLEOTIDE SEQUENCE [LARGE SCALE GENOMIC DNA]</scope>
    <source>
        <strain evidence="5 6">Zug</strain>
    </source>
</reference>
<dbReference type="InterPro" id="IPR017871">
    <property type="entry name" value="ABC_transporter-like_CS"/>
</dbReference>
<name>A0A2T4TZV9_9BACT</name>
<dbReference type="SMART" id="SM00382">
    <property type="entry name" value="AAA"/>
    <property type="match status" value="1"/>
</dbReference>
<dbReference type="EMBL" id="NVQC01000013">
    <property type="protein sequence ID" value="PTL36621.1"/>
    <property type="molecule type" value="Genomic_DNA"/>
</dbReference>
<dbReference type="Pfam" id="PF00005">
    <property type="entry name" value="ABC_tran"/>
    <property type="match status" value="1"/>
</dbReference>
<dbReference type="PROSITE" id="PS00211">
    <property type="entry name" value="ABC_TRANSPORTER_1"/>
    <property type="match status" value="1"/>
</dbReference>
<keyword evidence="6" id="KW-1185">Reference proteome</keyword>
<proteinExistence type="predicted"/>
<evidence type="ECO:0000256" key="3">
    <source>
        <dbReference type="ARBA" id="ARBA00022840"/>
    </source>
</evidence>
<reference evidence="6" key="2">
    <citation type="journal article" date="2018" name="Environ. Microbiol.">
        <title>Bloom of a denitrifying methanotroph, 'Candidatus Methylomirabilis limnetica', in a deep stratified lake.</title>
        <authorList>
            <person name="Graf J.S."/>
            <person name="Mayr M.J."/>
            <person name="Marchant H.K."/>
            <person name="Tienken D."/>
            <person name="Hach P.F."/>
            <person name="Brand A."/>
            <person name="Schubert C.J."/>
            <person name="Kuypers M.M."/>
            <person name="Milucka J."/>
        </authorList>
    </citation>
    <scope>NUCLEOTIDE SEQUENCE [LARGE SCALE GENOMIC DNA]</scope>
    <source>
        <strain evidence="6">Zug</strain>
    </source>
</reference>
<dbReference type="Proteomes" id="UP000241436">
    <property type="component" value="Unassembled WGS sequence"/>
</dbReference>
<feature type="domain" description="ABC transporter" evidence="4">
    <location>
        <begin position="2"/>
        <end position="238"/>
    </location>
</feature>
<comment type="caution">
    <text evidence="5">The sequence shown here is derived from an EMBL/GenBank/DDBJ whole genome shotgun (WGS) entry which is preliminary data.</text>
</comment>
<dbReference type="PANTHER" id="PTHR43023">
    <property type="entry name" value="PROTEIN TRIGALACTOSYLDIACYLGLYCEROL 3, CHLOROPLASTIC"/>
    <property type="match status" value="1"/>
</dbReference>
<dbReference type="InterPro" id="IPR003593">
    <property type="entry name" value="AAA+_ATPase"/>
</dbReference>
<sequence>MIQIIDLYKRFERQQVLNGVNLTIPRGQVTAIIGRSGGGKSVLLKHLIGLMRPDSGQVLVDGIDLGRLRGKALDQVREKFGVLFQGGALFDSMTVLDNVAFPLREKTRLSEGEIAKRAMQRLEAVGLADMAHKYSAELSGGMRKRAALARALVHDPEIILFDEPTTGLDPILLHSIHRLILDAHKRFGFTAVVVSHEIPEIFDIAQTVAMLDNGIIVEHNSPEAIMASANPIIRQFITGTSNSETGPEQANRSGV</sequence>
<evidence type="ECO:0000256" key="1">
    <source>
        <dbReference type="ARBA" id="ARBA00022448"/>
    </source>
</evidence>
<dbReference type="AlphaFoldDB" id="A0A2T4TZV9"/>
<keyword evidence="2" id="KW-0547">Nucleotide-binding</keyword>
<gene>
    <name evidence="5" type="ORF">CLG94_02765</name>
</gene>
<evidence type="ECO:0000313" key="6">
    <source>
        <dbReference type="Proteomes" id="UP000241436"/>
    </source>
</evidence>
<keyword evidence="1" id="KW-0813">Transport</keyword>
<dbReference type="SUPFAM" id="SSF52540">
    <property type="entry name" value="P-loop containing nucleoside triphosphate hydrolases"/>
    <property type="match status" value="1"/>
</dbReference>
<dbReference type="OrthoDB" id="9802264at2"/>
<organism evidence="5 6">
    <name type="scientific">Candidatus Methylomirabilis limnetica</name>
    <dbReference type="NCBI Taxonomy" id="2033718"/>
    <lineage>
        <taxon>Bacteria</taxon>
        <taxon>Candidatus Methylomirabilota</taxon>
        <taxon>Candidatus Methylomirabilia</taxon>
        <taxon>Candidatus Methylomirabilales</taxon>
        <taxon>Candidatus Methylomirabilaceae</taxon>
        <taxon>Candidatus Methylomirabilis</taxon>
    </lineage>
</organism>
<dbReference type="InterPro" id="IPR003439">
    <property type="entry name" value="ABC_transporter-like_ATP-bd"/>
</dbReference>
<evidence type="ECO:0000313" key="5">
    <source>
        <dbReference type="EMBL" id="PTL36621.1"/>
    </source>
</evidence>
<dbReference type="Gene3D" id="3.40.50.300">
    <property type="entry name" value="P-loop containing nucleotide triphosphate hydrolases"/>
    <property type="match status" value="1"/>
</dbReference>